<reference evidence="2 3" key="1">
    <citation type="submission" date="2021-06" db="EMBL/GenBank/DDBJ databases">
        <title>Bacillus sp. RD4P76, an endophyte from a halophyte.</title>
        <authorList>
            <person name="Sun J.-Q."/>
        </authorList>
    </citation>
    <scope>NUCLEOTIDE SEQUENCE [LARGE SCALE GENOMIC DNA]</scope>
    <source>
        <strain evidence="2 3">CGMCC 1.15917</strain>
    </source>
</reference>
<proteinExistence type="predicted"/>
<dbReference type="RefSeq" id="WP_217067983.1">
    <property type="nucleotide sequence ID" value="NZ_JAHQCS010000152.1"/>
</dbReference>
<accession>A0ABS6JJH3</accession>
<feature type="transmembrane region" description="Helical" evidence="1">
    <location>
        <begin position="90"/>
        <end position="108"/>
    </location>
</feature>
<sequence length="114" mass="12932">MKLLWLILTLVPAPFLFHFFEYGQHIAIEPPFLFLGSMLYVVITGVLAGKIKIRYMILVNMIAGILSLLLAMYFIPDDGAWFKPLSRDLVIIITAIVFSVGQLLVSLLSRKKTY</sequence>
<name>A0ABS6JJH3_9BACI</name>
<feature type="transmembrane region" description="Helical" evidence="1">
    <location>
        <begin position="32"/>
        <end position="48"/>
    </location>
</feature>
<dbReference type="EMBL" id="JAHQCS010000152">
    <property type="protein sequence ID" value="MBU9713834.1"/>
    <property type="molecule type" value="Genomic_DNA"/>
</dbReference>
<keyword evidence="3" id="KW-1185">Reference proteome</keyword>
<keyword evidence="1" id="KW-0812">Transmembrane</keyword>
<gene>
    <name evidence="2" type="ORF">KS419_19065</name>
</gene>
<keyword evidence="1" id="KW-1133">Transmembrane helix</keyword>
<protein>
    <submittedName>
        <fullName evidence="2">Uncharacterized protein</fullName>
    </submittedName>
</protein>
<organism evidence="2 3">
    <name type="scientific">Evansella tamaricis</name>
    <dbReference type="NCBI Taxonomy" id="2069301"/>
    <lineage>
        <taxon>Bacteria</taxon>
        <taxon>Bacillati</taxon>
        <taxon>Bacillota</taxon>
        <taxon>Bacilli</taxon>
        <taxon>Bacillales</taxon>
        <taxon>Bacillaceae</taxon>
        <taxon>Evansella</taxon>
    </lineage>
</organism>
<evidence type="ECO:0000313" key="3">
    <source>
        <dbReference type="Proteomes" id="UP000784880"/>
    </source>
</evidence>
<evidence type="ECO:0000313" key="2">
    <source>
        <dbReference type="EMBL" id="MBU9713834.1"/>
    </source>
</evidence>
<evidence type="ECO:0000256" key="1">
    <source>
        <dbReference type="SAM" id="Phobius"/>
    </source>
</evidence>
<dbReference type="Proteomes" id="UP000784880">
    <property type="component" value="Unassembled WGS sequence"/>
</dbReference>
<comment type="caution">
    <text evidence="2">The sequence shown here is derived from an EMBL/GenBank/DDBJ whole genome shotgun (WGS) entry which is preliminary data.</text>
</comment>
<keyword evidence="1" id="KW-0472">Membrane</keyword>
<feature type="transmembrane region" description="Helical" evidence="1">
    <location>
        <begin position="55"/>
        <end position="75"/>
    </location>
</feature>